<name>A0A250FN08_9FLAO</name>
<evidence type="ECO:0000256" key="6">
    <source>
        <dbReference type="ARBA" id="ARBA00022692"/>
    </source>
</evidence>
<dbReference type="NCBIfam" id="TIGR00739">
    <property type="entry name" value="yajC"/>
    <property type="match status" value="1"/>
</dbReference>
<dbReference type="RefSeq" id="WP_002668770.1">
    <property type="nucleotide sequence ID" value="NZ_CAJPPZ010000014.1"/>
</dbReference>
<evidence type="ECO:0000256" key="9">
    <source>
        <dbReference type="ARBA" id="ARBA00023010"/>
    </source>
</evidence>
<gene>
    <name evidence="12" type="primary">yajC</name>
    <name evidence="12" type="ORF">CGC50_04635</name>
</gene>
<dbReference type="GO" id="GO:0005886">
    <property type="term" value="C:plasma membrane"/>
    <property type="evidence" value="ECO:0007669"/>
    <property type="project" value="UniProtKB-SubCell"/>
</dbReference>
<dbReference type="Pfam" id="PF02699">
    <property type="entry name" value="YajC"/>
    <property type="match status" value="1"/>
</dbReference>
<dbReference type="SMART" id="SM01323">
    <property type="entry name" value="YajC"/>
    <property type="match status" value="1"/>
</dbReference>
<sequence length="100" mass="11329">MNIVLQAAPQAGGGNFTFLIIMVVIMCVFMIFPSMRRQRQEKKFYGALKKGDKVIMKSGLHGRIVELTDTTVVVETLSGKLKFERSAVSMDYSRRVQQEQ</sequence>
<keyword evidence="6 11" id="KW-0812">Transmembrane</keyword>
<feature type="transmembrane region" description="Helical" evidence="11">
    <location>
        <begin position="12"/>
        <end position="32"/>
    </location>
</feature>
<organism evidence="12 13">
    <name type="scientific">Capnocytophaga gingivalis</name>
    <dbReference type="NCBI Taxonomy" id="1017"/>
    <lineage>
        <taxon>Bacteria</taxon>
        <taxon>Pseudomonadati</taxon>
        <taxon>Bacteroidota</taxon>
        <taxon>Flavobacteriia</taxon>
        <taxon>Flavobacteriales</taxon>
        <taxon>Flavobacteriaceae</taxon>
        <taxon>Capnocytophaga</taxon>
    </lineage>
</organism>
<evidence type="ECO:0000256" key="7">
    <source>
        <dbReference type="ARBA" id="ARBA00022927"/>
    </source>
</evidence>
<evidence type="ECO:0000256" key="11">
    <source>
        <dbReference type="SAM" id="Phobius"/>
    </source>
</evidence>
<keyword evidence="8 11" id="KW-1133">Transmembrane helix</keyword>
<proteinExistence type="inferred from homology"/>
<accession>A0A250FN08</accession>
<evidence type="ECO:0000313" key="13">
    <source>
        <dbReference type="Proteomes" id="UP000217250"/>
    </source>
</evidence>
<dbReference type="Proteomes" id="UP000217250">
    <property type="component" value="Chromosome"/>
</dbReference>
<protein>
    <recommendedName>
        <fullName evidence="3">Sec translocon accessory complex subunit YajC</fullName>
    </recommendedName>
</protein>
<dbReference type="PANTHER" id="PTHR33909:SF1">
    <property type="entry name" value="SEC TRANSLOCON ACCESSORY COMPLEX SUBUNIT YAJC"/>
    <property type="match status" value="1"/>
</dbReference>
<evidence type="ECO:0000256" key="10">
    <source>
        <dbReference type="ARBA" id="ARBA00023136"/>
    </source>
</evidence>
<dbReference type="InterPro" id="IPR003849">
    <property type="entry name" value="Preprotein_translocase_YajC"/>
</dbReference>
<evidence type="ECO:0000256" key="8">
    <source>
        <dbReference type="ARBA" id="ARBA00022989"/>
    </source>
</evidence>
<dbReference type="EMBL" id="CP022386">
    <property type="protein sequence ID" value="ATA86510.1"/>
    <property type="molecule type" value="Genomic_DNA"/>
</dbReference>
<dbReference type="AlphaFoldDB" id="A0A250FN08"/>
<evidence type="ECO:0000256" key="2">
    <source>
        <dbReference type="ARBA" id="ARBA00006742"/>
    </source>
</evidence>
<keyword evidence="5" id="KW-1003">Cell membrane</keyword>
<evidence type="ECO:0000256" key="5">
    <source>
        <dbReference type="ARBA" id="ARBA00022475"/>
    </source>
</evidence>
<comment type="subcellular location">
    <subcellularLocation>
        <location evidence="1">Cell membrane</location>
        <topology evidence="1">Single-pass membrane protein</topology>
    </subcellularLocation>
</comment>
<evidence type="ECO:0000313" key="12">
    <source>
        <dbReference type="EMBL" id="ATA86510.1"/>
    </source>
</evidence>
<keyword evidence="4" id="KW-0813">Transport</keyword>
<evidence type="ECO:0000256" key="4">
    <source>
        <dbReference type="ARBA" id="ARBA00022448"/>
    </source>
</evidence>
<dbReference type="OrthoDB" id="9800132at2"/>
<evidence type="ECO:0000256" key="3">
    <source>
        <dbReference type="ARBA" id="ARBA00014962"/>
    </source>
</evidence>
<dbReference type="PANTHER" id="PTHR33909">
    <property type="entry name" value="SEC TRANSLOCON ACCESSORY COMPLEX SUBUNIT YAJC"/>
    <property type="match status" value="1"/>
</dbReference>
<dbReference type="OMA" id="AYFFMIR"/>
<dbReference type="GO" id="GO:0015031">
    <property type="term" value="P:protein transport"/>
    <property type="evidence" value="ECO:0007669"/>
    <property type="project" value="UniProtKB-KW"/>
</dbReference>
<dbReference type="KEGG" id="cgh:CGC50_04635"/>
<keyword evidence="10 11" id="KW-0472">Membrane</keyword>
<dbReference type="GeneID" id="84807848"/>
<comment type="similarity">
    <text evidence="2">Belongs to the YajC family.</text>
</comment>
<keyword evidence="7" id="KW-0653">Protein transport</keyword>
<reference evidence="13" key="1">
    <citation type="submission" date="2017-06" db="EMBL/GenBank/DDBJ databases">
        <title>Capnocytophaga spp. assemblies.</title>
        <authorList>
            <person name="Gulvik C.A."/>
        </authorList>
    </citation>
    <scope>NUCLEOTIDE SEQUENCE [LARGE SCALE GENOMIC DNA]</scope>
    <source>
        <strain evidence="13">H1496</strain>
    </source>
</reference>
<evidence type="ECO:0000256" key="1">
    <source>
        <dbReference type="ARBA" id="ARBA00004162"/>
    </source>
</evidence>
<keyword evidence="9" id="KW-0811">Translocation</keyword>